<organism evidence="1 2">
    <name type="scientific">Wickerhamomyces pijperi</name>
    <name type="common">Yeast</name>
    <name type="synonym">Pichia pijperi</name>
    <dbReference type="NCBI Taxonomy" id="599730"/>
    <lineage>
        <taxon>Eukaryota</taxon>
        <taxon>Fungi</taxon>
        <taxon>Dikarya</taxon>
        <taxon>Ascomycota</taxon>
        <taxon>Saccharomycotina</taxon>
        <taxon>Saccharomycetes</taxon>
        <taxon>Phaffomycetales</taxon>
        <taxon>Wickerhamomycetaceae</taxon>
        <taxon>Wickerhamomyces</taxon>
    </lineage>
</organism>
<dbReference type="EMBL" id="JAEUBG010004779">
    <property type="protein sequence ID" value="KAH3680169.1"/>
    <property type="molecule type" value="Genomic_DNA"/>
</dbReference>
<reference evidence="1" key="1">
    <citation type="journal article" date="2021" name="Open Biol.">
        <title>Shared evolutionary footprints suggest mitochondrial oxidative damage underlies multiple complex I losses in fungi.</title>
        <authorList>
            <person name="Schikora-Tamarit M.A."/>
            <person name="Marcet-Houben M."/>
            <person name="Nosek J."/>
            <person name="Gabaldon T."/>
        </authorList>
    </citation>
    <scope>NUCLEOTIDE SEQUENCE</scope>
    <source>
        <strain evidence="1">CBS2887</strain>
    </source>
</reference>
<keyword evidence="2" id="KW-1185">Reference proteome</keyword>
<comment type="caution">
    <text evidence="1">The sequence shown here is derived from an EMBL/GenBank/DDBJ whole genome shotgun (WGS) entry which is preliminary data.</text>
</comment>
<gene>
    <name evidence="1" type="ORF">WICPIJ_008382</name>
</gene>
<dbReference type="Proteomes" id="UP000774326">
    <property type="component" value="Unassembled WGS sequence"/>
</dbReference>
<name>A0A9P8PZL3_WICPI</name>
<accession>A0A9P8PZL3</accession>
<evidence type="ECO:0000313" key="2">
    <source>
        <dbReference type="Proteomes" id="UP000774326"/>
    </source>
</evidence>
<sequence length="83" mass="8624">MVSSESLTFSTASASSAAFVDGSSVVELSLDIGGICSPNTSSSDNTWSIKALISSSSFKLLSLMEDVLSSSPKRRSEISLKLS</sequence>
<protein>
    <submittedName>
        <fullName evidence="1">Uncharacterized protein</fullName>
    </submittedName>
</protein>
<evidence type="ECO:0000313" key="1">
    <source>
        <dbReference type="EMBL" id="KAH3680169.1"/>
    </source>
</evidence>
<dbReference type="AlphaFoldDB" id="A0A9P8PZL3"/>
<reference evidence="1" key="2">
    <citation type="submission" date="2021-01" db="EMBL/GenBank/DDBJ databases">
        <authorList>
            <person name="Schikora-Tamarit M.A."/>
        </authorList>
    </citation>
    <scope>NUCLEOTIDE SEQUENCE</scope>
    <source>
        <strain evidence="1">CBS2887</strain>
    </source>
</reference>
<proteinExistence type="predicted"/>